<dbReference type="Gene3D" id="3.40.50.720">
    <property type="entry name" value="NAD(P)-binding Rossmann-like Domain"/>
    <property type="match status" value="1"/>
</dbReference>
<dbReference type="InterPro" id="IPR000683">
    <property type="entry name" value="Gfo/Idh/MocA-like_OxRdtase_N"/>
</dbReference>
<evidence type="ECO:0000313" key="2">
    <source>
        <dbReference type="EMBL" id="GBG11726.1"/>
    </source>
</evidence>
<dbReference type="AlphaFoldDB" id="A0A2R5EYD2"/>
<evidence type="ECO:0000313" key="3">
    <source>
        <dbReference type="Proteomes" id="UP000245202"/>
    </source>
</evidence>
<name>A0A2R5EYD2_9BACL</name>
<dbReference type="RefSeq" id="WP_108995963.1">
    <property type="nucleotide sequence ID" value="NZ_BDQX01000430.1"/>
</dbReference>
<dbReference type="EMBL" id="BDQX01000430">
    <property type="protein sequence ID" value="GBG11726.1"/>
    <property type="molecule type" value="Genomic_DNA"/>
</dbReference>
<evidence type="ECO:0000259" key="1">
    <source>
        <dbReference type="Pfam" id="PF01408"/>
    </source>
</evidence>
<dbReference type="InterPro" id="IPR051450">
    <property type="entry name" value="Gfo/Idh/MocA_Oxidoreductases"/>
</dbReference>
<dbReference type="InterPro" id="IPR036291">
    <property type="entry name" value="NAD(P)-bd_dom_sf"/>
</dbReference>
<feature type="domain" description="Gfo/Idh/MocA-like oxidoreductase N-terminal" evidence="1">
    <location>
        <begin position="6"/>
        <end position="116"/>
    </location>
</feature>
<dbReference type="Pfam" id="PF01408">
    <property type="entry name" value="GFO_IDH_MocA"/>
    <property type="match status" value="1"/>
</dbReference>
<dbReference type="Proteomes" id="UP000245202">
    <property type="component" value="Unassembled WGS sequence"/>
</dbReference>
<gene>
    <name evidence="2" type="ORF">PAT3040_06571</name>
</gene>
<dbReference type="PANTHER" id="PTHR43377">
    <property type="entry name" value="BILIVERDIN REDUCTASE A"/>
    <property type="match status" value="1"/>
</dbReference>
<accession>A0A2R5EYD2</accession>
<sequence length="352" mass="39092">MLPVITFGLIGGGWRATFYLRIAAMLPHRFRVSGILLRHPEKYEELLAKWNVAVYRSADELARDSDFLVLAVSKNGVPAWLSELSQAEIPVLAETPPATNMTEFDQLTAIAASDARIQVAEQYPLQPHHQARTACLQSGAIGDVHHVQVSAGHGYHGVSLIRKWLSIEPAQSCEIIGRRFSMPIGDVPYRDQTVPDDREGEEVQEIAIFRFSSGKSAVLDFSRSQYFSQIRANRILIRGTLGEIRDNALVRKTGPGLFESLSLERVQNGQEGSLSPLSLLEIRVGANVLYRNPFSPYPLSDEEIGVAEALVKMDTYLRQGVSFYSLTEALADVRLALAMERSFTEVKPVIVE</sequence>
<keyword evidence="3" id="KW-1185">Reference proteome</keyword>
<dbReference type="SUPFAM" id="SSF55347">
    <property type="entry name" value="Glyceraldehyde-3-phosphate dehydrogenase-like, C-terminal domain"/>
    <property type="match status" value="1"/>
</dbReference>
<proteinExistence type="predicted"/>
<protein>
    <recommendedName>
        <fullName evidence="1">Gfo/Idh/MocA-like oxidoreductase N-terminal domain-containing protein</fullName>
    </recommendedName>
</protein>
<reference evidence="2 3" key="1">
    <citation type="submission" date="2017-08" db="EMBL/GenBank/DDBJ databases">
        <title>Substantial Increase in Enzyme Production by Combined Drug-Resistance Mutations in Paenibacillus agaridevorans.</title>
        <authorList>
            <person name="Tanaka Y."/>
            <person name="Funane K."/>
            <person name="Hosaka T."/>
            <person name="Shiwa Y."/>
            <person name="Fujita N."/>
            <person name="Miyazaki T."/>
            <person name="Yoshikawa H."/>
            <person name="Murakami K."/>
            <person name="Kasahara K."/>
            <person name="Inaoka T."/>
            <person name="Hiraga Y."/>
            <person name="Ochi K."/>
        </authorList>
    </citation>
    <scope>NUCLEOTIDE SEQUENCE [LARGE SCALE GENOMIC DNA]</scope>
    <source>
        <strain evidence="2 3">T-3040</strain>
    </source>
</reference>
<dbReference type="GO" id="GO:0000166">
    <property type="term" value="F:nucleotide binding"/>
    <property type="evidence" value="ECO:0007669"/>
    <property type="project" value="InterPro"/>
</dbReference>
<dbReference type="Gene3D" id="3.30.360.10">
    <property type="entry name" value="Dihydrodipicolinate Reductase, domain 2"/>
    <property type="match status" value="1"/>
</dbReference>
<organism evidence="2 3">
    <name type="scientific">Paenibacillus agaridevorans</name>
    <dbReference type="NCBI Taxonomy" id="171404"/>
    <lineage>
        <taxon>Bacteria</taxon>
        <taxon>Bacillati</taxon>
        <taxon>Bacillota</taxon>
        <taxon>Bacilli</taxon>
        <taxon>Bacillales</taxon>
        <taxon>Paenibacillaceae</taxon>
        <taxon>Paenibacillus</taxon>
    </lineage>
</organism>
<comment type="caution">
    <text evidence="2">The sequence shown here is derived from an EMBL/GenBank/DDBJ whole genome shotgun (WGS) entry which is preliminary data.</text>
</comment>
<dbReference type="PANTHER" id="PTHR43377:SF1">
    <property type="entry name" value="BILIVERDIN REDUCTASE A"/>
    <property type="match status" value="1"/>
</dbReference>
<dbReference type="SUPFAM" id="SSF51735">
    <property type="entry name" value="NAD(P)-binding Rossmann-fold domains"/>
    <property type="match status" value="1"/>
</dbReference>